<proteinExistence type="predicted"/>
<dbReference type="AlphaFoldDB" id="A0AAD9DTQ6"/>
<dbReference type="EMBL" id="JAROKS010000019">
    <property type="protein sequence ID" value="KAK1792873.1"/>
    <property type="molecule type" value="Genomic_DNA"/>
</dbReference>
<protein>
    <submittedName>
        <fullName evidence="1">Uncharacterized protein</fullName>
    </submittedName>
</protein>
<evidence type="ECO:0000313" key="2">
    <source>
        <dbReference type="Proteomes" id="UP001239994"/>
    </source>
</evidence>
<dbReference type="Proteomes" id="UP001239994">
    <property type="component" value="Unassembled WGS sequence"/>
</dbReference>
<organism evidence="1 2">
    <name type="scientific">Electrophorus voltai</name>
    <dbReference type="NCBI Taxonomy" id="2609070"/>
    <lineage>
        <taxon>Eukaryota</taxon>
        <taxon>Metazoa</taxon>
        <taxon>Chordata</taxon>
        <taxon>Craniata</taxon>
        <taxon>Vertebrata</taxon>
        <taxon>Euteleostomi</taxon>
        <taxon>Actinopterygii</taxon>
        <taxon>Neopterygii</taxon>
        <taxon>Teleostei</taxon>
        <taxon>Ostariophysi</taxon>
        <taxon>Gymnotiformes</taxon>
        <taxon>Gymnotoidei</taxon>
        <taxon>Gymnotidae</taxon>
        <taxon>Electrophorus</taxon>
    </lineage>
</organism>
<sequence length="91" mass="10089">MNGNATTTQASASERECWICQGLPPDSLYPLTLPHQARKRAARASVWATLACTATFPLRVSAETLDRRMRTLGRHVARFMRTGIRGVGEMD</sequence>
<name>A0AAD9DTQ6_9TELE</name>
<accession>A0AAD9DTQ6</accession>
<reference evidence="1" key="1">
    <citation type="submission" date="2023-03" db="EMBL/GenBank/DDBJ databases">
        <title>Electrophorus voltai genome.</title>
        <authorList>
            <person name="Bian C."/>
        </authorList>
    </citation>
    <scope>NUCLEOTIDE SEQUENCE</scope>
    <source>
        <strain evidence="1">CB-2022</strain>
        <tissue evidence="1">Muscle</tissue>
    </source>
</reference>
<gene>
    <name evidence="1" type="ORF">P4O66_012135</name>
</gene>
<keyword evidence="2" id="KW-1185">Reference proteome</keyword>
<evidence type="ECO:0000313" key="1">
    <source>
        <dbReference type="EMBL" id="KAK1792873.1"/>
    </source>
</evidence>
<comment type="caution">
    <text evidence="1">The sequence shown here is derived from an EMBL/GenBank/DDBJ whole genome shotgun (WGS) entry which is preliminary data.</text>
</comment>